<dbReference type="GO" id="GO:0000981">
    <property type="term" value="F:DNA-binding transcription factor activity, RNA polymerase II-specific"/>
    <property type="evidence" value="ECO:0007669"/>
    <property type="project" value="InterPro"/>
</dbReference>
<dbReference type="Pfam" id="PF00412">
    <property type="entry name" value="LIM"/>
    <property type="match status" value="2"/>
</dbReference>
<keyword evidence="2" id="KW-0217">Developmental protein</keyword>
<gene>
    <name evidence="22" type="primary">LMX1A</name>
    <name evidence="22" type="ORF">RLOC_00013062</name>
</gene>
<keyword evidence="10" id="KW-0010">Activator</keyword>
<feature type="region of interest" description="Disordered" evidence="19">
    <location>
        <begin position="247"/>
        <end position="291"/>
    </location>
</feature>
<keyword evidence="9 16" id="KW-0371">Homeobox</keyword>
<dbReference type="PANTHER" id="PTHR24208:SF88">
    <property type="entry name" value="LIM HOMEOBOX TRANSCRIPTION FACTOR 1-ALPHA"/>
    <property type="match status" value="1"/>
</dbReference>
<keyword evidence="5 17" id="KW-0862">Zinc</keyword>
<keyword evidence="7 17" id="KW-0440">LIM domain</keyword>
<dbReference type="InterPro" id="IPR042688">
    <property type="entry name" value="Lmx1a_LIM1"/>
</dbReference>
<keyword evidence="4" id="KW-0677">Repeat</keyword>
<evidence type="ECO:0000256" key="17">
    <source>
        <dbReference type="PROSITE-ProRule" id="PRU00125"/>
    </source>
</evidence>
<dbReference type="InterPro" id="IPR017970">
    <property type="entry name" value="Homeobox_CS"/>
</dbReference>
<evidence type="ECO:0000256" key="12">
    <source>
        <dbReference type="ARBA" id="ARBA00023242"/>
    </source>
</evidence>
<keyword evidence="3 17" id="KW-0479">Metal-binding</keyword>
<name>A0A218V5J7_9PASE</name>
<evidence type="ECO:0000256" key="16">
    <source>
        <dbReference type="PROSITE-ProRule" id="PRU00108"/>
    </source>
</evidence>
<comment type="function">
    <text evidence="13">Acts as a transcriptional activator by binding to an A/T-rich sequence, the FLAT element, in the insulin gene promoter. Required for development of the roof plate and, in turn, for specification of dorsal cell fates in the CNS and developing vertebrae.</text>
</comment>
<evidence type="ECO:0000256" key="15">
    <source>
        <dbReference type="ARBA" id="ARBA00084001"/>
    </source>
</evidence>
<dbReference type="PROSITE" id="PS00027">
    <property type="entry name" value="HOMEOBOX_1"/>
    <property type="match status" value="1"/>
</dbReference>
<feature type="domain" description="LIM zinc-binding" evidence="20">
    <location>
        <begin position="178"/>
        <end position="240"/>
    </location>
</feature>
<dbReference type="EMBL" id="MUZQ01000049">
    <property type="protein sequence ID" value="OWK60980.1"/>
    <property type="molecule type" value="Genomic_DNA"/>
</dbReference>
<evidence type="ECO:0000256" key="13">
    <source>
        <dbReference type="ARBA" id="ARBA00056241"/>
    </source>
</evidence>
<dbReference type="PANTHER" id="PTHR24208">
    <property type="entry name" value="LIM/HOMEOBOX PROTEIN LHX"/>
    <property type="match status" value="1"/>
</dbReference>
<feature type="DNA-binding region" description="Homeobox" evidence="16">
    <location>
        <begin position="280"/>
        <end position="339"/>
    </location>
</feature>
<dbReference type="CDD" id="cd09378">
    <property type="entry name" value="LIM2_Lmx1a_Lmx1b"/>
    <property type="match status" value="1"/>
</dbReference>
<evidence type="ECO:0000256" key="1">
    <source>
        <dbReference type="ARBA" id="ARBA00004123"/>
    </source>
</evidence>
<dbReference type="SMART" id="SM00132">
    <property type="entry name" value="LIM"/>
    <property type="match status" value="2"/>
</dbReference>
<dbReference type="InterPro" id="IPR009057">
    <property type="entry name" value="Homeodomain-like_sf"/>
</dbReference>
<keyword evidence="11" id="KW-0804">Transcription</keyword>
<keyword evidence="6" id="KW-0805">Transcription regulation</keyword>
<dbReference type="SUPFAM" id="SSF57716">
    <property type="entry name" value="Glucocorticoid receptor-like (DNA-binding domain)"/>
    <property type="match status" value="2"/>
</dbReference>
<dbReference type="STRING" id="299123.ENSLSDP00000013134"/>
<dbReference type="AlphaFoldDB" id="A0A218V5J7"/>
<evidence type="ECO:0000313" key="23">
    <source>
        <dbReference type="Proteomes" id="UP000197619"/>
    </source>
</evidence>
<dbReference type="SUPFAM" id="SSF46689">
    <property type="entry name" value="Homeodomain-like"/>
    <property type="match status" value="1"/>
</dbReference>
<evidence type="ECO:0000256" key="2">
    <source>
        <dbReference type="ARBA" id="ARBA00022473"/>
    </source>
</evidence>
<dbReference type="Gene3D" id="2.10.110.10">
    <property type="entry name" value="Cysteine Rich Protein"/>
    <property type="match status" value="2"/>
</dbReference>
<evidence type="ECO:0000256" key="7">
    <source>
        <dbReference type="ARBA" id="ARBA00023038"/>
    </source>
</evidence>
<evidence type="ECO:0000256" key="19">
    <source>
        <dbReference type="SAM" id="MobiDB-lite"/>
    </source>
</evidence>
<reference evidence="22 23" key="1">
    <citation type="submission" date="2017-05" db="EMBL/GenBank/DDBJ databases">
        <title>Genome of assembly of the Bengalese finch, Lonchura striata domestica.</title>
        <authorList>
            <person name="Colquitt B.M."/>
            <person name="Brainard M.S."/>
        </authorList>
    </citation>
    <scope>NUCLEOTIDE SEQUENCE [LARGE SCALE GENOMIC DNA]</scope>
    <source>
        <strain evidence="22">White83orange57</strain>
    </source>
</reference>
<evidence type="ECO:0000259" key="20">
    <source>
        <dbReference type="PROSITE" id="PS50023"/>
    </source>
</evidence>
<evidence type="ECO:0000256" key="4">
    <source>
        <dbReference type="ARBA" id="ARBA00022737"/>
    </source>
</evidence>
<dbReference type="FunFam" id="2.10.110.10:FF:000006">
    <property type="entry name" value="LIM homeobox transcription factor 1-beta"/>
    <property type="match status" value="1"/>
</dbReference>
<dbReference type="PROSITE" id="PS50023">
    <property type="entry name" value="LIM_DOMAIN_2"/>
    <property type="match status" value="2"/>
</dbReference>
<dbReference type="PROSITE" id="PS00478">
    <property type="entry name" value="LIM_DOMAIN_1"/>
    <property type="match status" value="2"/>
</dbReference>
<dbReference type="GO" id="GO:0046872">
    <property type="term" value="F:metal ion binding"/>
    <property type="evidence" value="ECO:0007669"/>
    <property type="project" value="UniProtKB-KW"/>
</dbReference>
<dbReference type="GO" id="GO:0000977">
    <property type="term" value="F:RNA polymerase II transcription regulatory region sequence-specific DNA binding"/>
    <property type="evidence" value="ECO:0007669"/>
    <property type="project" value="TreeGrafter"/>
</dbReference>
<evidence type="ECO:0000256" key="3">
    <source>
        <dbReference type="ARBA" id="ARBA00022723"/>
    </source>
</evidence>
<feature type="domain" description="Homeobox" evidence="21">
    <location>
        <begin position="278"/>
        <end position="338"/>
    </location>
</feature>
<comment type="subcellular location">
    <subcellularLocation>
        <location evidence="1 16 18">Nucleus</location>
    </subcellularLocation>
</comment>
<sequence length="467" mass="52530">MLDGLKMEESLQSALDPATPFSSLLGRAATPKSVCEGCQRVILDRFLLRLNDSLWHEQCVQCASCKEPLQTTCFYRDKKLYCKLDYEKTLLFRWCDSLPAKEVLSTRCWSMSEEEEAAAKVEGDLPNFYVTLTFVFSTLGYLGPKEVVWRDLSLLALDIRHPRRHQPTKVRLQRLFAVKCAGCLEPIAPSELVMRAQKSVYHLHCFCCCVCERRLQKGDEFVLKEGQLLCKGDYEKERELLSLVSPALSDSGKSDDEDSICKLGQASGKGAEDGKDHKRPKRPRTILTTQQRRAFKASFEVSSKPCRKVRETLAAETGLSVRVVQVWFQNQRAKMKKLARRQQQQQQDQQNTQRLSSAQTNSSGGTGLEGMLNPYTTLPPPQQLLGMEQGVYGSDPFRQGLTPPQMPGDHMHPYGAEPLFHDLDSDDTSLSNLGDCFLGTADAGPLQARVGNPIDHLYSMQNSYFTS</sequence>
<keyword evidence="12 16" id="KW-0539">Nucleus</keyword>
<dbReference type="Pfam" id="PF00046">
    <property type="entry name" value="Homeodomain"/>
    <property type="match status" value="1"/>
</dbReference>
<feature type="region of interest" description="Disordered" evidence="19">
    <location>
        <begin position="337"/>
        <end position="375"/>
    </location>
</feature>
<dbReference type="InterPro" id="IPR050453">
    <property type="entry name" value="LIM_Homeobox_TF"/>
</dbReference>
<dbReference type="Gene3D" id="1.10.10.60">
    <property type="entry name" value="Homeodomain-like"/>
    <property type="match status" value="1"/>
</dbReference>
<evidence type="ECO:0000256" key="9">
    <source>
        <dbReference type="ARBA" id="ARBA00023155"/>
    </source>
</evidence>
<dbReference type="Proteomes" id="UP000197619">
    <property type="component" value="Unassembled WGS sequence"/>
</dbReference>
<dbReference type="CDD" id="cd09370">
    <property type="entry name" value="LIM1_Lmx1a"/>
    <property type="match status" value="1"/>
</dbReference>
<dbReference type="SMART" id="SM00389">
    <property type="entry name" value="HOX"/>
    <property type="match status" value="1"/>
</dbReference>
<evidence type="ECO:0000313" key="22">
    <source>
        <dbReference type="EMBL" id="OWK60980.1"/>
    </source>
</evidence>
<protein>
    <recommendedName>
        <fullName evidence="14">LIM homeobox transcription factor 1-alpha</fullName>
    </recommendedName>
    <alternativeName>
        <fullName evidence="15">LIM/homeobox protein LMX1A</fullName>
    </alternativeName>
</protein>
<dbReference type="CDD" id="cd00086">
    <property type="entry name" value="homeodomain"/>
    <property type="match status" value="1"/>
</dbReference>
<evidence type="ECO:0000256" key="18">
    <source>
        <dbReference type="RuleBase" id="RU000682"/>
    </source>
</evidence>
<evidence type="ECO:0000256" key="8">
    <source>
        <dbReference type="ARBA" id="ARBA00023125"/>
    </source>
</evidence>
<dbReference type="InterPro" id="IPR001781">
    <property type="entry name" value="Znf_LIM"/>
</dbReference>
<evidence type="ECO:0000259" key="21">
    <source>
        <dbReference type="PROSITE" id="PS50071"/>
    </source>
</evidence>
<feature type="domain" description="LIM zinc-binding" evidence="20">
    <location>
        <begin position="33"/>
        <end position="92"/>
    </location>
</feature>
<evidence type="ECO:0000256" key="14">
    <source>
        <dbReference type="ARBA" id="ARBA00069615"/>
    </source>
</evidence>
<comment type="caution">
    <text evidence="22">The sequence shown here is derived from an EMBL/GenBank/DDBJ whole genome shotgun (WGS) entry which is preliminary data.</text>
</comment>
<dbReference type="PROSITE" id="PS50071">
    <property type="entry name" value="HOMEOBOX_2"/>
    <property type="match status" value="1"/>
</dbReference>
<accession>A0A218V5J7</accession>
<keyword evidence="23" id="KW-1185">Reference proteome</keyword>
<evidence type="ECO:0000256" key="10">
    <source>
        <dbReference type="ARBA" id="ARBA00023159"/>
    </source>
</evidence>
<evidence type="ECO:0000256" key="11">
    <source>
        <dbReference type="ARBA" id="ARBA00023163"/>
    </source>
</evidence>
<dbReference type="FunFam" id="2.10.110.10:FF:000040">
    <property type="entry name" value="LIM homeobox transcription factor 1 beta"/>
    <property type="match status" value="1"/>
</dbReference>
<dbReference type="InterPro" id="IPR001356">
    <property type="entry name" value="HD"/>
</dbReference>
<keyword evidence="8 16" id="KW-0238">DNA-binding</keyword>
<dbReference type="GO" id="GO:0071542">
    <property type="term" value="P:dopaminergic neuron differentiation"/>
    <property type="evidence" value="ECO:0007669"/>
    <property type="project" value="UniProtKB-ARBA"/>
</dbReference>
<feature type="compositionally biased region" description="Low complexity" evidence="19">
    <location>
        <begin position="341"/>
        <end position="354"/>
    </location>
</feature>
<evidence type="ECO:0000256" key="5">
    <source>
        <dbReference type="ARBA" id="ARBA00022833"/>
    </source>
</evidence>
<proteinExistence type="predicted"/>
<dbReference type="FunFam" id="1.10.10.60:FF:000095">
    <property type="entry name" value="LIM homeobox transcription factor 1 beta"/>
    <property type="match status" value="1"/>
</dbReference>
<organism evidence="22 23">
    <name type="scientific">Lonchura striata</name>
    <name type="common">white-rumped munia</name>
    <dbReference type="NCBI Taxonomy" id="40157"/>
    <lineage>
        <taxon>Eukaryota</taxon>
        <taxon>Metazoa</taxon>
        <taxon>Chordata</taxon>
        <taxon>Craniata</taxon>
        <taxon>Vertebrata</taxon>
        <taxon>Euteleostomi</taxon>
        <taxon>Archelosauria</taxon>
        <taxon>Archosauria</taxon>
        <taxon>Dinosauria</taxon>
        <taxon>Saurischia</taxon>
        <taxon>Theropoda</taxon>
        <taxon>Coelurosauria</taxon>
        <taxon>Aves</taxon>
        <taxon>Neognathae</taxon>
        <taxon>Neoaves</taxon>
        <taxon>Telluraves</taxon>
        <taxon>Australaves</taxon>
        <taxon>Passeriformes</taxon>
        <taxon>Passeroidea</taxon>
        <taxon>Estrildidae</taxon>
        <taxon>Estrildinae</taxon>
        <taxon>Lonchura</taxon>
    </lineage>
</organism>
<dbReference type="GO" id="GO:0005634">
    <property type="term" value="C:nucleus"/>
    <property type="evidence" value="ECO:0007669"/>
    <property type="project" value="UniProtKB-SubCell"/>
</dbReference>
<evidence type="ECO:0000256" key="6">
    <source>
        <dbReference type="ARBA" id="ARBA00023015"/>
    </source>
</evidence>